<keyword evidence="1" id="KW-0472">Membrane</keyword>
<organism evidence="2 3">
    <name type="scientific">Mycobacterium intracellulare subsp. chimaera</name>
    <dbReference type="NCBI Taxonomy" id="222805"/>
    <lineage>
        <taxon>Bacteria</taxon>
        <taxon>Bacillati</taxon>
        <taxon>Actinomycetota</taxon>
        <taxon>Actinomycetes</taxon>
        <taxon>Mycobacteriales</taxon>
        <taxon>Mycobacteriaceae</taxon>
        <taxon>Mycobacterium</taxon>
        <taxon>Mycobacterium avium complex (MAC)</taxon>
    </lineage>
</organism>
<dbReference type="Proteomes" id="UP000198286">
    <property type="component" value="Chromosome"/>
</dbReference>
<sequence>MGRPDRFWGTVGEVISGEWMFWRGRPNGGTVILGRSLQVALLLYLIALWLRSFITAAWPWSFDLGALWRNGVETIPWLGAIFGAVYAALYARFSAQWSYLAGFANQLMQTRSSTPELTSSITTWEAAFVEDAVNLHLATKPMFSVLVWLLLADSEVADKFKAYTVDGDTCYDRVRTVLRQRIGPDKLREIEEKDAALLAGHRGELVLVCPNDHPGRVLGILEKTSPSPGNFISYVRAQQPTIPWPLDDSGRFVAVCAGCGATVGGLVNPIRTRMDDLVADPTLTYDTYYLTLNP</sequence>
<keyword evidence="1" id="KW-1133">Transmembrane helix</keyword>
<feature type="transmembrane region" description="Helical" evidence="1">
    <location>
        <begin position="41"/>
        <end position="62"/>
    </location>
</feature>
<evidence type="ECO:0000313" key="3">
    <source>
        <dbReference type="Proteomes" id="UP000198286"/>
    </source>
</evidence>
<evidence type="ECO:0000256" key="1">
    <source>
        <dbReference type="SAM" id="Phobius"/>
    </source>
</evidence>
<name>A0A7U5MPE0_MYCIT</name>
<dbReference type="AlphaFoldDB" id="A0A7U5MPE0"/>
<dbReference type="EMBL" id="CP015267">
    <property type="protein sequence ID" value="ASL17281.1"/>
    <property type="molecule type" value="Genomic_DNA"/>
</dbReference>
<evidence type="ECO:0000313" key="2">
    <source>
        <dbReference type="EMBL" id="ASL17281.1"/>
    </source>
</evidence>
<feature type="transmembrane region" description="Helical" evidence="1">
    <location>
        <begin position="74"/>
        <end position="93"/>
    </location>
</feature>
<gene>
    <name evidence="2" type="ORF">MYCOZU2_04919</name>
</gene>
<accession>A0A7U5MPE0</accession>
<protein>
    <recommendedName>
        <fullName evidence="4">Transmembrane protein</fullName>
    </recommendedName>
</protein>
<reference evidence="2 3" key="1">
    <citation type="journal article" date="2017" name="Lancet Infect. Dis.">
        <title>Global outbreak of severe Mycobacterium chimaera disease after cardiac surgery: a molecular epidemiological study.</title>
        <authorList>
            <person name="van Ingen J."/>
            <person name="Kohl T."/>
            <person name="Kranzer K."/>
            <person name="Hasse B."/>
            <person name="Keller P."/>
            <person name="Szafranska A."/>
            <person name="Hillemann D."/>
            <person name="Chand M."/>
            <person name="Schreiber P."/>
            <person name="Sommerstein R."/>
            <person name="Berger C."/>
            <person name="Genoni M."/>
            <person name="Ruegg C."/>
            <person name="Troillet N."/>
            <person name="Widmer A.F."/>
            <person name="Becker S.L."/>
            <person name="Herrmann M."/>
            <person name="Eckmanns T."/>
            <person name="Haller S."/>
            <person name="Hoeller C."/>
            <person name="Debast S.B."/>
            <person name="Wolfhagen M.J."/>
            <person name="Hopman J."/>
            <person name="Kluytmans J."/>
            <person name="Langelaar M."/>
            <person name="Notermans D.W."/>
            <person name="ten Oever J."/>
            <person name="van den Barselaar P."/>
            <person name="Vonk A.B.A."/>
            <person name="Vos M.C."/>
            <person name="Ahmed N."/>
            <person name="Brown T."/>
            <person name="Crook D."/>
            <person name="Lamagni T."/>
            <person name="Phin N."/>
            <person name="Smith E.G."/>
            <person name="Zambon M."/>
            <person name="Serr A."/>
            <person name="Goetting T."/>
            <person name="Ebner W."/>
            <person name="Thuermer A."/>
            <person name="Utpatel C."/>
            <person name="Sproer C."/>
            <person name="Bunk B."/>
            <person name="Nubel U."/>
            <person name="Bloemberg G."/>
            <person name="Bottger E."/>
            <person name="Niemann S."/>
            <person name="Wagner D."/>
            <person name="Sax H."/>
        </authorList>
    </citation>
    <scope>NUCLEOTIDE SEQUENCE [LARGE SCALE GENOMIC DNA]</scope>
    <source>
        <strain evidence="2 3">ZUERICH-2</strain>
    </source>
</reference>
<keyword evidence="1" id="KW-0812">Transmembrane</keyword>
<proteinExistence type="predicted"/>
<evidence type="ECO:0008006" key="4">
    <source>
        <dbReference type="Google" id="ProtNLM"/>
    </source>
</evidence>